<gene>
    <name evidence="1" type="ORF">ACFQ44_02440</name>
</gene>
<proteinExistence type="predicted"/>
<dbReference type="InterPro" id="IPR053916">
    <property type="entry name" value="DUF6978"/>
</dbReference>
<reference evidence="2" key="1">
    <citation type="journal article" date="2019" name="Int. J. Syst. Evol. Microbiol.">
        <title>The Global Catalogue of Microorganisms (GCM) 10K type strain sequencing project: providing services to taxonomists for standard genome sequencing and annotation.</title>
        <authorList>
            <consortium name="The Broad Institute Genomics Platform"/>
            <consortium name="The Broad Institute Genome Sequencing Center for Infectious Disease"/>
            <person name="Wu L."/>
            <person name="Ma J."/>
        </authorList>
    </citation>
    <scope>NUCLEOTIDE SEQUENCE [LARGE SCALE GENOMIC DNA]</scope>
    <source>
        <strain evidence="2">CCM 8979</strain>
    </source>
</reference>
<protein>
    <submittedName>
        <fullName evidence="1">DUF6978 family protein</fullName>
    </submittedName>
</protein>
<organism evidence="1 2">
    <name type="scientific">Levilactobacillus lanxiensis</name>
    <dbReference type="NCBI Taxonomy" id="2799568"/>
    <lineage>
        <taxon>Bacteria</taxon>
        <taxon>Bacillati</taxon>
        <taxon>Bacillota</taxon>
        <taxon>Bacilli</taxon>
        <taxon>Lactobacillales</taxon>
        <taxon>Lactobacillaceae</taxon>
        <taxon>Levilactobacillus</taxon>
    </lineage>
</organism>
<keyword evidence="2" id="KW-1185">Reference proteome</keyword>
<accession>A0ABW4CZ12</accession>
<name>A0ABW4CZ12_9LACO</name>
<comment type="caution">
    <text evidence="1">The sequence shown here is derived from an EMBL/GenBank/DDBJ whole genome shotgun (WGS) entry which is preliminary data.</text>
</comment>
<dbReference type="Pfam" id="PF22398">
    <property type="entry name" value="DUF6978"/>
    <property type="match status" value="1"/>
</dbReference>
<evidence type="ECO:0000313" key="2">
    <source>
        <dbReference type="Proteomes" id="UP001597189"/>
    </source>
</evidence>
<dbReference type="Proteomes" id="UP001597189">
    <property type="component" value="Unassembled WGS sequence"/>
</dbReference>
<evidence type="ECO:0000313" key="1">
    <source>
        <dbReference type="EMBL" id="MFD1454539.1"/>
    </source>
</evidence>
<dbReference type="RefSeq" id="WP_203643485.1">
    <property type="nucleotide sequence ID" value="NZ_BOLN01000002.1"/>
</dbReference>
<sequence length="144" mass="16514">METDQLTSADIEILITAIKYFVTHPELYPLVSGKFRRTEVIVDKLHNLGYKLQIYRGNIENKYSLHIRFSTDNQQVLRLCINGSRHHNQDGTLVGRSHVHVYRPENQESYAHALTAFPFIENDNLTTAITKFVAYINLKLAGVA</sequence>
<dbReference type="EMBL" id="JBHTOD010000002">
    <property type="protein sequence ID" value="MFD1454539.1"/>
    <property type="molecule type" value="Genomic_DNA"/>
</dbReference>